<comment type="caution">
    <text evidence="1">The sequence shown here is derived from an EMBL/GenBank/DDBJ whole genome shotgun (WGS) entry which is preliminary data.</text>
</comment>
<dbReference type="AlphaFoldDB" id="A0AAV4RR30"/>
<reference evidence="1 2" key="1">
    <citation type="submission" date="2021-06" db="EMBL/GenBank/DDBJ databases">
        <title>Caerostris darwini draft genome.</title>
        <authorList>
            <person name="Kono N."/>
            <person name="Arakawa K."/>
        </authorList>
    </citation>
    <scope>NUCLEOTIDE SEQUENCE [LARGE SCALE GENOMIC DNA]</scope>
</reference>
<keyword evidence="2" id="KW-1185">Reference proteome</keyword>
<evidence type="ECO:0000313" key="2">
    <source>
        <dbReference type="Proteomes" id="UP001054837"/>
    </source>
</evidence>
<name>A0AAV4RR30_9ARAC</name>
<proteinExistence type="predicted"/>
<protein>
    <submittedName>
        <fullName evidence="1">Uncharacterized protein</fullName>
    </submittedName>
</protein>
<organism evidence="1 2">
    <name type="scientific">Caerostris darwini</name>
    <dbReference type="NCBI Taxonomy" id="1538125"/>
    <lineage>
        <taxon>Eukaryota</taxon>
        <taxon>Metazoa</taxon>
        <taxon>Ecdysozoa</taxon>
        <taxon>Arthropoda</taxon>
        <taxon>Chelicerata</taxon>
        <taxon>Arachnida</taxon>
        <taxon>Araneae</taxon>
        <taxon>Araneomorphae</taxon>
        <taxon>Entelegynae</taxon>
        <taxon>Araneoidea</taxon>
        <taxon>Araneidae</taxon>
        <taxon>Caerostris</taxon>
    </lineage>
</organism>
<sequence length="122" mass="13958">MKSIILDISQNNILPDDTFPPAPHTVSWEGWMEHQQSTESIKSPPFPLVQSVQVSTDYTLRMFEEVVTTEFKCFLSDTRRVVLEEVSVCESWISLDLHWGNPAGTLISFSFGKRFRCACVCR</sequence>
<accession>A0AAV4RR30</accession>
<dbReference type="EMBL" id="BPLQ01006728">
    <property type="protein sequence ID" value="GIY24713.1"/>
    <property type="molecule type" value="Genomic_DNA"/>
</dbReference>
<evidence type="ECO:0000313" key="1">
    <source>
        <dbReference type="EMBL" id="GIY24713.1"/>
    </source>
</evidence>
<dbReference type="Proteomes" id="UP001054837">
    <property type="component" value="Unassembled WGS sequence"/>
</dbReference>
<gene>
    <name evidence="1" type="ORF">CDAR_401581</name>
</gene>